<dbReference type="InterPro" id="IPR029751">
    <property type="entry name" value="Ribosomal_L25_dom"/>
</dbReference>
<dbReference type="SUPFAM" id="SSF50715">
    <property type="entry name" value="Ribosomal protein L25-like"/>
    <property type="match status" value="1"/>
</dbReference>
<evidence type="ECO:0000256" key="3">
    <source>
        <dbReference type="ARBA" id="ARBA00022980"/>
    </source>
</evidence>
<dbReference type="GO" id="GO:0006412">
    <property type="term" value="P:translation"/>
    <property type="evidence" value="ECO:0007669"/>
    <property type="project" value="UniProtKB-UniRule"/>
</dbReference>
<comment type="caution">
    <text evidence="9">The sequence shown here is derived from an EMBL/GenBank/DDBJ whole genome shotgun (WGS) entry which is preliminary data.</text>
</comment>
<comment type="similarity">
    <text evidence="5">Belongs to the bacterial ribosomal protein bL25 family. CTC subfamily.</text>
</comment>
<protein>
    <recommendedName>
        <fullName evidence="5">Large ribosomal subunit protein bL25</fullName>
    </recommendedName>
    <alternativeName>
        <fullName evidence="5">General stress protein CTC</fullName>
    </alternativeName>
</protein>
<gene>
    <name evidence="5" type="primary">rplY</name>
    <name evidence="5" type="synonym">ctc</name>
    <name evidence="9" type="ORF">UU80_C0014G0007</name>
</gene>
<evidence type="ECO:0000259" key="7">
    <source>
        <dbReference type="Pfam" id="PF01386"/>
    </source>
</evidence>
<feature type="compositionally biased region" description="Acidic residues" evidence="6">
    <location>
        <begin position="191"/>
        <end position="217"/>
    </location>
</feature>
<evidence type="ECO:0000256" key="2">
    <source>
        <dbReference type="ARBA" id="ARBA00022884"/>
    </source>
</evidence>
<evidence type="ECO:0000259" key="8">
    <source>
        <dbReference type="Pfam" id="PF14693"/>
    </source>
</evidence>
<name>A0A0G0XCC7_UNCKA</name>
<dbReference type="Gene3D" id="2.40.240.10">
    <property type="entry name" value="Ribosomal Protein L25, Chain P"/>
    <property type="match status" value="1"/>
</dbReference>
<evidence type="ECO:0000313" key="10">
    <source>
        <dbReference type="Proteomes" id="UP000034920"/>
    </source>
</evidence>
<keyword evidence="1 5" id="KW-0699">rRNA-binding</keyword>
<dbReference type="NCBIfam" id="TIGR00731">
    <property type="entry name" value="bL25_bact_ctc"/>
    <property type="match status" value="1"/>
</dbReference>
<comment type="subunit">
    <text evidence="5">Part of the 50S ribosomal subunit; part of the 5S rRNA/L5/L18/L25 subcomplex. Contacts the 5S rRNA. Binds to the 5S rRNA independently of L5 and L18.</text>
</comment>
<dbReference type="HAMAP" id="MF_01334">
    <property type="entry name" value="Ribosomal_bL25_CTC"/>
    <property type="match status" value="1"/>
</dbReference>
<evidence type="ECO:0000256" key="1">
    <source>
        <dbReference type="ARBA" id="ARBA00022730"/>
    </source>
</evidence>
<dbReference type="STRING" id="1619103.UU80_C0014G0007"/>
<dbReference type="InterPro" id="IPR020057">
    <property type="entry name" value="Ribosomal_bL25_b-dom"/>
</dbReference>
<dbReference type="PANTHER" id="PTHR33284">
    <property type="entry name" value="RIBOSOMAL PROTEIN L25/GLN-TRNA SYNTHETASE, ANTI-CODON-BINDING DOMAIN-CONTAINING PROTEIN"/>
    <property type="match status" value="1"/>
</dbReference>
<proteinExistence type="inferred from homology"/>
<dbReference type="InterPro" id="IPR037121">
    <property type="entry name" value="Ribosomal_bL25_C"/>
</dbReference>
<evidence type="ECO:0000313" key="9">
    <source>
        <dbReference type="EMBL" id="KKS22052.1"/>
    </source>
</evidence>
<dbReference type="InterPro" id="IPR001021">
    <property type="entry name" value="Ribosomal_bL25_long"/>
</dbReference>
<dbReference type="Pfam" id="PF14693">
    <property type="entry name" value="Ribosomal_TL5_C"/>
    <property type="match status" value="1"/>
</dbReference>
<accession>A0A0G0XCC7</accession>
<dbReference type="PANTHER" id="PTHR33284:SF1">
    <property type="entry name" value="RIBOSOMAL PROTEIN L25_GLN-TRNA SYNTHETASE, ANTI-CODON-BINDING DOMAIN-CONTAINING PROTEIN"/>
    <property type="match status" value="1"/>
</dbReference>
<dbReference type="GO" id="GO:0022625">
    <property type="term" value="C:cytosolic large ribosomal subunit"/>
    <property type="evidence" value="ECO:0007669"/>
    <property type="project" value="TreeGrafter"/>
</dbReference>
<dbReference type="GO" id="GO:0003735">
    <property type="term" value="F:structural constituent of ribosome"/>
    <property type="evidence" value="ECO:0007669"/>
    <property type="project" value="InterPro"/>
</dbReference>
<feature type="domain" description="Large ribosomal subunit protein bL25 L25" evidence="7">
    <location>
        <begin position="4"/>
        <end position="88"/>
    </location>
</feature>
<dbReference type="Pfam" id="PF01386">
    <property type="entry name" value="Ribosomal_L25p"/>
    <property type="match status" value="1"/>
</dbReference>
<feature type="region of interest" description="Disordered" evidence="6">
    <location>
        <begin position="191"/>
        <end position="231"/>
    </location>
</feature>
<dbReference type="EMBL" id="LCCA01000014">
    <property type="protein sequence ID" value="KKS22052.1"/>
    <property type="molecule type" value="Genomic_DNA"/>
</dbReference>
<reference evidence="9 10" key="1">
    <citation type="journal article" date="2015" name="Nature">
        <title>rRNA introns, odd ribosomes, and small enigmatic genomes across a large radiation of phyla.</title>
        <authorList>
            <person name="Brown C.T."/>
            <person name="Hug L.A."/>
            <person name="Thomas B.C."/>
            <person name="Sharon I."/>
            <person name="Castelle C.J."/>
            <person name="Singh A."/>
            <person name="Wilkins M.J."/>
            <person name="Williams K.H."/>
            <person name="Banfield J.F."/>
        </authorList>
    </citation>
    <scope>NUCLEOTIDE SEQUENCE [LARGE SCALE GENOMIC DNA]</scope>
</reference>
<comment type="function">
    <text evidence="5">This is one of the proteins that binds to the 5S RNA in the ribosome where it forms part of the central protuberance.</text>
</comment>
<dbReference type="AlphaFoldDB" id="A0A0G0XCC7"/>
<dbReference type="Proteomes" id="UP000034920">
    <property type="component" value="Unassembled WGS sequence"/>
</dbReference>
<keyword evidence="2 5" id="KW-0694">RNA-binding</keyword>
<evidence type="ECO:0000256" key="5">
    <source>
        <dbReference type="HAMAP-Rule" id="MF_01334"/>
    </source>
</evidence>
<dbReference type="GO" id="GO:0008097">
    <property type="term" value="F:5S rRNA binding"/>
    <property type="evidence" value="ECO:0007669"/>
    <property type="project" value="InterPro"/>
</dbReference>
<keyword evidence="4 5" id="KW-0687">Ribonucleoprotein</keyword>
<dbReference type="Gene3D" id="2.170.120.20">
    <property type="entry name" value="Ribosomal protein L25, beta domain"/>
    <property type="match status" value="1"/>
</dbReference>
<dbReference type="CDD" id="cd00495">
    <property type="entry name" value="Ribosomal_L25_TL5_CTC"/>
    <property type="match status" value="1"/>
</dbReference>
<dbReference type="InterPro" id="IPR011035">
    <property type="entry name" value="Ribosomal_bL25/Gln-tRNA_synth"/>
</dbReference>
<evidence type="ECO:0000256" key="6">
    <source>
        <dbReference type="SAM" id="MobiDB-lite"/>
    </source>
</evidence>
<evidence type="ECO:0000256" key="4">
    <source>
        <dbReference type="ARBA" id="ARBA00023274"/>
    </source>
</evidence>
<organism evidence="9 10">
    <name type="scientific">candidate division WWE3 bacterium GW2011_GWA1_41_8</name>
    <dbReference type="NCBI Taxonomy" id="1619103"/>
    <lineage>
        <taxon>Bacteria</taxon>
        <taxon>Katanobacteria</taxon>
    </lineage>
</organism>
<keyword evidence="3 5" id="KW-0689">Ribosomal protein</keyword>
<feature type="domain" description="Large ribosomal subunit protein bL25 beta" evidence="8">
    <location>
        <begin position="96"/>
        <end position="180"/>
    </location>
</feature>
<dbReference type="InterPro" id="IPR020056">
    <property type="entry name" value="Rbsml_bL25/Gln-tRNA_synth_N"/>
</dbReference>
<sequence length="231" mass="25474">MELIAQKREKFGKKTNSLRKQRQLPAVMFAKGIDSVSITLDHNSFVKIFNEAGETSLVDLVIDGKNEKVLVKDVQLDPVSMSPIHVGFHKVNLKEKITAEIPVEVIGEEENELVKSGQALVLVLLNEIAVEALPTDFPSAFVIDVSKITEVGEAVTVGDLQYDREKVEVLDYDDDEQVVKLDYAVMAEVEEEVSEEEAIEGIEATEEAEKTEEDEAGAEGGDKGKDKGKEE</sequence>
<dbReference type="InterPro" id="IPR020930">
    <property type="entry name" value="Ribosomal_uL5_bac-type"/>
</dbReference>
<feature type="compositionally biased region" description="Basic and acidic residues" evidence="6">
    <location>
        <begin position="220"/>
        <end position="231"/>
    </location>
</feature>